<feature type="domain" description="Signal transduction histidine kinase subgroup 3 dimerisation and phosphoacceptor" evidence="12">
    <location>
        <begin position="475"/>
        <end position="536"/>
    </location>
</feature>
<feature type="domain" description="Histidine kinase/HSP90-like ATPase" evidence="11">
    <location>
        <begin position="583"/>
        <end position="671"/>
    </location>
</feature>
<dbReference type="Pfam" id="PF07730">
    <property type="entry name" value="HisKA_3"/>
    <property type="match status" value="1"/>
</dbReference>
<organism evidence="13 14">
    <name type="scientific">Flavobacterium aurantiibacter</name>
    <dbReference type="NCBI Taxonomy" id="2023067"/>
    <lineage>
        <taxon>Bacteria</taxon>
        <taxon>Pseudomonadati</taxon>
        <taxon>Bacteroidota</taxon>
        <taxon>Flavobacteriia</taxon>
        <taxon>Flavobacteriales</taxon>
        <taxon>Flavobacteriaceae</taxon>
        <taxon>Flavobacterium</taxon>
    </lineage>
</organism>
<dbReference type="GO" id="GO:0046983">
    <property type="term" value="F:protein dimerization activity"/>
    <property type="evidence" value="ECO:0007669"/>
    <property type="project" value="InterPro"/>
</dbReference>
<name>A0A255ZQD8_9FLAO</name>
<dbReference type="PROSITE" id="PS51257">
    <property type="entry name" value="PROKAR_LIPOPROTEIN"/>
    <property type="match status" value="1"/>
</dbReference>
<evidence type="ECO:0000259" key="11">
    <source>
        <dbReference type="Pfam" id="PF02518"/>
    </source>
</evidence>
<reference evidence="13 14" key="1">
    <citation type="submission" date="2017-07" db="EMBL/GenBank/DDBJ databases">
        <title>Flavobacterium cyanobacteriorum sp. nov., isolated from cyanobacterial aggregates in a eutrophic lake.</title>
        <authorList>
            <person name="Cai H."/>
        </authorList>
    </citation>
    <scope>NUCLEOTIDE SEQUENCE [LARGE SCALE GENOMIC DNA]</scope>
    <source>
        <strain evidence="13 14">TH167</strain>
    </source>
</reference>
<dbReference type="EMBL" id="NOXX01000200">
    <property type="protein sequence ID" value="OYQ43676.1"/>
    <property type="molecule type" value="Genomic_DNA"/>
</dbReference>
<evidence type="ECO:0000256" key="4">
    <source>
        <dbReference type="ARBA" id="ARBA00022679"/>
    </source>
</evidence>
<comment type="caution">
    <text evidence="13">The sequence shown here is derived from an EMBL/GenBank/DDBJ whole genome shotgun (WGS) entry which is preliminary data.</text>
</comment>
<dbReference type="GO" id="GO:0000155">
    <property type="term" value="F:phosphorelay sensor kinase activity"/>
    <property type="evidence" value="ECO:0007669"/>
    <property type="project" value="InterPro"/>
</dbReference>
<evidence type="ECO:0000256" key="5">
    <source>
        <dbReference type="ARBA" id="ARBA00022741"/>
    </source>
</evidence>
<dbReference type="InterPro" id="IPR003594">
    <property type="entry name" value="HATPase_dom"/>
</dbReference>
<accession>A0A255ZQD8</accession>
<dbReference type="InterPro" id="IPR011990">
    <property type="entry name" value="TPR-like_helical_dom_sf"/>
</dbReference>
<evidence type="ECO:0000256" key="2">
    <source>
        <dbReference type="ARBA" id="ARBA00012438"/>
    </source>
</evidence>
<dbReference type="CDD" id="cd16917">
    <property type="entry name" value="HATPase_UhpB-NarQ-NarX-like"/>
    <property type="match status" value="1"/>
</dbReference>
<protein>
    <recommendedName>
        <fullName evidence="2">histidine kinase</fullName>
        <ecNumber evidence="2">2.7.13.3</ecNumber>
    </recommendedName>
</protein>
<keyword evidence="10" id="KW-1133">Transmembrane helix</keyword>
<dbReference type="AlphaFoldDB" id="A0A255ZQD8"/>
<evidence type="ECO:0000256" key="9">
    <source>
        <dbReference type="SAM" id="Coils"/>
    </source>
</evidence>
<dbReference type="SMART" id="SM00028">
    <property type="entry name" value="TPR"/>
    <property type="match status" value="4"/>
</dbReference>
<dbReference type="OrthoDB" id="977000at2"/>
<evidence type="ECO:0000256" key="3">
    <source>
        <dbReference type="ARBA" id="ARBA00022553"/>
    </source>
</evidence>
<comment type="catalytic activity">
    <reaction evidence="1">
        <text>ATP + protein L-histidine = ADP + protein N-phospho-L-histidine.</text>
        <dbReference type="EC" id="2.7.13.3"/>
    </reaction>
</comment>
<proteinExistence type="predicted"/>
<keyword evidence="10" id="KW-0472">Membrane</keyword>
<dbReference type="InterPro" id="IPR050482">
    <property type="entry name" value="Sensor_HK_TwoCompSys"/>
</dbReference>
<dbReference type="Proteomes" id="UP000216035">
    <property type="component" value="Unassembled WGS sequence"/>
</dbReference>
<gene>
    <name evidence="13" type="ORF">CHX27_09395</name>
</gene>
<keyword evidence="14" id="KW-1185">Reference proteome</keyword>
<dbReference type="InterPro" id="IPR019734">
    <property type="entry name" value="TPR_rpt"/>
</dbReference>
<dbReference type="GO" id="GO:0016020">
    <property type="term" value="C:membrane"/>
    <property type="evidence" value="ECO:0007669"/>
    <property type="project" value="InterPro"/>
</dbReference>
<evidence type="ECO:0000259" key="12">
    <source>
        <dbReference type="Pfam" id="PF07730"/>
    </source>
</evidence>
<dbReference type="EC" id="2.7.13.3" evidence="2"/>
<sequence length="674" mass="77185">MPRILLQLSSIFVFLIYSCDKSDTENNRAEMSLELIEAADQISDTSKTHRKYLLKADSIIKILPTDSLSLKLEFKVASRFYNTNLMEDFLKSSERAVKKSIELKDSLNLAKSYLFIGDYYSKGLIIDKAYNYYFKSEQIYRKLKDSENTSALLLNRAVLHLNESDYVGAEKATINALKFLRGSNNSELKYNAFNLLGIINQNLGETETSLSSHNSALNIAKKQLSEESPFLKFTSLNNIGFVLQKNKRNTEAKKFFLKILAFPNLEIDARELYLSVIFNLANTDSELGNYINSEKLLLKNLNEHKSSDDKLGMLAASLALSEIYDIMKNVSLAKKYASDSKSLANSIKSPQFNVKALKQLIKVDRANASKYAEEYIRISDSLQVAERRIRNKLARIEYETDELIVEKNSLIEQRKSIIYITLALLTIGAFVFIIRIQMAKNRELILIQQQQKANEEIYELMLSQQSKMEAVRQTEKRNIARELHDGVLGKLFGTRLNLGLLNEKNTEKAAEERVQFIEELKKIEQEIREISHDLSQEKAAVVNNFVLVLNDYFEKQKLIASASITLDITDNIKWQEIDNLTKINLYRIVQECLQNINKHAQATEAHFNITQLENQLHLQVIDNGIGFNANKEKKGIGLKNIDLRVKQSKASMEIYSEKNRGTTFLFKFPLTSYA</sequence>
<keyword evidence="3" id="KW-0597">Phosphoprotein</keyword>
<keyword evidence="7" id="KW-0067">ATP-binding</keyword>
<feature type="transmembrane region" description="Helical" evidence="10">
    <location>
        <begin position="417"/>
        <end position="436"/>
    </location>
</feature>
<dbReference type="InterPro" id="IPR036890">
    <property type="entry name" value="HATPase_C_sf"/>
</dbReference>
<keyword evidence="9" id="KW-0175">Coiled coil</keyword>
<evidence type="ECO:0000256" key="7">
    <source>
        <dbReference type="ARBA" id="ARBA00022840"/>
    </source>
</evidence>
<evidence type="ECO:0000256" key="6">
    <source>
        <dbReference type="ARBA" id="ARBA00022777"/>
    </source>
</evidence>
<keyword evidence="8" id="KW-0902">Two-component regulatory system</keyword>
<dbReference type="SUPFAM" id="SSF48452">
    <property type="entry name" value="TPR-like"/>
    <property type="match status" value="2"/>
</dbReference>
<evidence type="ECO:0000256" key="1">
    <source>
        <dbReference type="ARBA" id="ARBA00000085"/>
    </source>
</evidence>
<dbReference type="Gene3D" id="1.20.5.1930">
    <property type="match status" value="1"/>
</dbReference>
<dbReference type="SUPFAM" id="SSF55874">
    <property type="entry name" value="ATPase domain of HSP90 chaperone/DNA topoisomerase II/histidine kinase"/>
    <property type="match status" value="1"/>
</dbReference>
<keyword evidence="4" id="KW-0808">Transferase</keyword>
<dbReference type="GO" id="GO:0005524">
    <property type="term" value="F:ATP binding"/>
    <property type="evidence" value="ECO:0007669"/>
    <property type="project" value="UniProtKB-KW"/>
</dbReference>
<keyword evidence="10" id="KW-0812">Transmembrane</keyword>
<dbReference type="Gene3D" id="1.25.40.10">
    <property type="entry name" value="Tetratricopeptide repeat domain"/>
    <property type="match status" value="1"/>
</dbReference>
<evidence type="ECO:0000313" key="13">
    <source>
        <dbReference type="EMBL" id="OYQ43676.1"/>
    </source>
</evidence>
<evidence type="ECO:0000256" key="8">
    <source>
        <dbReference type="ARBA" id="ARBA00023012"/>
    </source>
</evidence>
<evidence type="ECO:0000313" key="14">
    <source>
        <dbReference type="Proteomes" id="UP000216035"/>
    </source>
</evidence>
<dbReference type="Pfam" id="PF02518">
    <property type="entry name" value="HATPase_c"/>
    <property type="match status" value="1"/>
</dbReference>
<dbReference type="Gene3D" id="3.30.565.10">
    <property type="entry name" value="Histidine kinase-like ATPase, C-terminal domain"/>
    <property type="match status" value="1"/>
</dbReference>
<dbReference type="PANTHER" id="PTHR24421:SF10">
    <property type="entry name" value="NITRATE_NITRITE SENSOR PROTEIN NARQ"/>
    <property type="match status" value="1"/>
</dbReference>
<keyword evidence="6" id="KW-0418">Kinase</keyword>
<keyword evidence="5" id="KW-0547">Nucleotide-binding</keyword>
<evidence type="ECO:0000256" key="10">
    <source>
        <dbReference type="SAM" id="Phobius"/>
    </source>
</evidence>
<dbReference type="InterPro" id="IPR011712">
    <property type="entry name" value="Sig_transdc_His_kin_sub3_dim/P"/>
</dbReference>
<dbReference type="PANTHER" id="PTHR24421">
    <property type="entry name" value="NITRATE/NITRITE SENSOR PROTEIN NARX-RELATED"/>
    <property type="match status" value="1"/>
</dbReference>
<feature type="coiled-coil region" evidence="9">
    <location>
        <begin position="506"/>
        <end position="540"/>
    </location>
</feature>